<feature type="non-terminal residue" evidence="1">
    <location>
        <position position="1"/>
    </location>
</feature>
<keyword evidence="2" id="KW-1185">Reference proteome</keyword>
<dbReference type="Proteomes" id="UP000814140">
    <property type="component" value="Unassembled WGS sequence"/>
</dbReference>
<evidence type="ECO:0000313" key="1">
    <source>
        <dbReference type="EMBL" id="KAI0063721.1"/>
    </source>
</evidence>
<gene>
    <name evidence="1" type="ORF">BV25DRAFT_1783852</name>
</gene>
<feature type="non-terminal residue" evidence="1">
    <location>
        <position position="307"/>
    </location>
</feature>
<evidence type="ECO:0000313" key="2">
    <source>
        <dbReference type="Proteomes" id="UP000814140"/>
    </source>
</evidence>
<name>A0ACB8T6G6_9AGAM</name>
<reference evidence="1" key="1">
    <citation type="submission" date="2021-03" db="EMBL/GenBank/DDBJ databases">
        <authorList>
            <consortium name="DOE Joint Genome Institute"/>
            <person name="Ahrendt S."/>
            <person name="Looney B.P."/>
            <person name="Miyauchi S."/>
            <person name="Morin E."/>
            <person name="Drula E."/>
            <person name="Courty P.E."/>
            <person name="Chicoki N."/>
            <person name="Fauchery L."/>
            <person name="Kohler A."/>
            <person name="Kuo A."/>
            <person name="Labutti K."/>
            <person name="Pangilinan J."/>
            <person name="Lipzen A."/>
            <person name="Riley R."/>
            <person name="Andreopoulos W."/>
            <person name="He G."/>
            <person name="Johnson J."/>
            <person name="Barry K.W."/>
            <person name="Grigoriev I.V."/>
            <person name="Nagy L."/>
            <person name="Hibbett D."/>
            <person name="Henrissat B."/>
            <person name="Matheny P.B."/>
            <person name="Labbe J."/>
            <person name="Martin F."/>
        </authorList>
    </citation>
    <scope>NUCLEOTIDE SEQUENCE</scope>
    <source>
        <strain evidence="1">HHB10654</strain>
    </source>
</reference>
<comment type="caution">
    <text evidence="1">The sequence shown here is derived from an EMBL/GenBank/DDBJ whole genome shotgun (WGS) entry which is preliminary data.</text>
</comment>
<dbReference type="EMBL" id="MU277202">
    <property type="protein sequence ID" value="KAI0063721.1"/>
    <property type="molecule type" value="Genomic_DNA"/>
</dbReference>
<protein>
    <submittedName>
        <fullName evidence="1">Uncharacterized protein</fullName>
    </submittedName>
</protein>
<organism evidence="1 2">
    <name type="scientific">Artomyces pyxidatus</name>
    <dbReference type="NCBI Taxonomy" id="48021"/>
    <lineage>
        <taxon>Eukaryota</taxon>
        <taxon>Fungi</taxon>
        <taxon>Dikarya</taxon>
        <taxon>Basidiomycota</taxon>
        <taxon>Agaricomycotina</taxon>
        <taxon>Agaricomycetes</taxon>
        <taxon>Russulales</taxon>
        <taxon>Auriscalpiaceae</taxon>
        <taxon>Artomyces</taxon>
    </lineage>
</organism>
<proteinExistence type="predicted"/>
<accession>A0ACB8T6G6</accession>
<reference evidence="1" key="2">
    <citation type="journal article" date="2022" name="New Phytol.">
        <title>Evolutionary transition to the ectomycorrhizal habit in the genomes of a hyperdiverse lineage of mushroom-forming fungi.</title>
        <authorList>
            <person name="Looney B."/>
            <person name="Miyauchi S."/>
            <person name="Morin E."/>
            <person name="Drula E."/>
            <person name="Courty P.E."/>
            <person name="Kohler A."/>
            <person name="Kuo A."/>
            <person name="LaButti K."/>
            <person name="Pangilinan J."/>
            <person name="Lipzen A."/>
            <person name="Riley R."/>
            <person name="Andreopoulos W."/>
            <person name="He G."/>
            <person name="Johnson J."/>
            <person name="Nolan M."/>
            <person name="Tritt A."/>
            <person name="Barry K.W."/>
            <person name="Grigoriev I.V."/>
            <person name="Nagy L.G."/>
            <person name="Hibbett D."/>
            <person name="Henrissat B."/>
            <person name="Matheny P.B."/>
            <person name="Labbe J."/>
            <person name="Martin F.M."/>
        </authorList>
    </citation>
    <scope>NUCLEOTIDE SEQUENCE</scope>
    <source>
        <strain evidence="1">HHB10654</strain>
    </source>
</reference>
<sequence>HDDVGHRGYYATRALISERFWWPHLSQDVKWFVSSCHLCQLRQTRNVRIPPVVATPAPLFAKIYVDTMHLPKAGGYKYIVQGRDSLTHYPDAFVAALEYLQKRYHFAHIRISGYNSRANGIAERSHFDVRQALFKAVDGDQSKWHTATHTVFWSDRITIRRRMGCSPYFAVTGTHPVIPLDIVEATYLQPPPDSILSTEDLIARRAIALQKRRSQLAALHSKVFEARRTAALRFERDHPSIIKDFAFPKGALVLMRNTAIEKSLNRKMRARYLGPYVVLSRNRGGAYILAELDGATFDRPVAAFRLV</sequence>